<evidence type="ECO:0000256" key="8">
    <source>
        <dbReference type="ARBA" id="ARBA00022833"/>
    </source>
</evidence>
<dbReference type="Gramene" id="rna-gnl|WGS:JABURB|Cocit.L1567.1">
    <property type="protein sequence ID" value="cds-KAF7848784.1"/>
    <property type="gene ID" value="gene-BT93_L1567"/>
</dbReference>
<accession>A0A8T0CNJ5</accession>
<dbReference type="Gene3D" id="3.30.40.10">
    <property type="entry name" value="Zinc/RING finger domain, C3HC4 (zinc finger)"/>
    <property type="match status" value="1"/>
</dbReference>
<keyword evidence="8" id="KW-0862">Zinc</keyword>
<keyword evidence="6 9" id="KW-0863">Zinc-finger</keyword>
<evidence type="ECO:0000313" key="13">
    <source>
        <dbReference type="EMBL" id="KAF7848784.1"/>
    </source>
</evidence>
<organism evidence="13 14">
    <name type="scientific">Corymbia citriodora subsp. variegata</name>
    <dbReference type="NCBI Taxonomy" id="360336"/>
    <lineage>
        <taxon>Eukaryota</taxon>
        <taxon>Viridiplantae</taxon>
        <taxon>Streptophyta</taxon>
        <taxon>Embryophyta</taxon>
        <taxon>Tracheophyta</taxon>
        <taxon>Spermatophyta</taxon>
        <taxon>Magnoliopsida</taxon>
        <taxon>eudicotyledons</taxon>
        <taxon>Gunneridae</taxon>
        <taxon>Pentapetalae</taxon>
        <taxon>rosids</taxon>
        <taxon>malvids</taxon>
        <taxon>Myrtales</taxon>
        <taxon>Myrtaceae</taxon>
        <taxon>Myrtoideae</taxon>
        <taxon>Eucalypteae</taxon>
        <taxon>Corymbia</taxon>
    </lineage>
</organism>
<dbReference type="AlphaFoldDB" id="A0A8T0CNJ5"/>
<feature type="domain" description="RING-type" evidence="11">
    <location>
        <begin position="21"/>
        <end position="67"/>
    </location>
</feature>
<keyword evidence="4" id="KW-0479">Metal-binding</keyword>
<keyword evidence="5" id="KW-0677">Repeat</keyword>
<dbReference type="CDD" id="cd22584">
    <property type="entry name" value="Rcat_RBR_unk"/>
    <property type="match status" value="1"/>
</dbReference>
<dbReference type="InterPro" id="IPR001841">
    <property type="entry name" value="Znf_RING"/>
</dbReference>
<proteinExistence type="inferred from homology"/>
<evidence type="ECO:0000256" key="5">
    <source>
        <dbReference type="ARBA" id="ARBA00022737"/>
    </source>
</evidence>
<dbReference type="OrthoDB" id="10009520at2759"/>
<dbReference type="InterPro" id="IPR017907">
    <property type="entry name" value="Znf_RING_CS"/>
</dbReference>
<comment type="function">
    <text evidence="1">Might act as an E3 ubiquitin-protein ligase, or as part of E3 complex, which accepts ubiquitin from specific E2 ubiquitin-conjugating enzymes and then transfers it to substrates.</text>
</comment>
<gene>
    <name evidence="13" type="ORF">BT93_L1567</name>
</gene>
<dbReference type="Gene3D" id="1.20.120.1750">
    <property type="match status" value="1"/>
</dbReference>
<dbReference type="GO" id="GO:0004842">
    <property type="term" value="F:ubiquitin-protein transferase activity"/>
    <property type="evidence" value="ECO:0007669"/>
    <property type="project" value="InterPro"/>
</dbReference>
<sequence length="238" mass="26309">MSDLGSSFTLEAPPPTTTVHCGICMEDVPSISIFKTTEWCDHSFCSHCISSYIAAKIKDGVANVRCPESNCKAKLDPITCKQLVSSVGFARWCDLLCESAVLGFAKCYCPNSSCREMIINECGGDGVVGGFKCPSCNGSAWFRDEDIHLLERLAKKKQWKRCPQCHIYVECTGGCKNIVCRCKTPFCYGCGRKRCLYSSCACRKELGGYILILEGLALIFLSVLVGSFLYLIYLLWLC</sequence>
<dbReference type="GO" id="GO:0008270">
    <property type="term" value="F:zinc ion binding"/>
    <property type="evidence" value="ECO:0007669"/>
    <property type="project" value="UniProtKB-KW"/>
</dbReference>
<feature type="transmembrane region" description="Helical" evidence="10">
    <location>
        <begin position="206"/>
        <end position="236"/>
    </location>
</feature>
<evidence type="ECO:0000256" key="6">
    <source>
        <dbReference type="ARBA" id="ARBA00022771"/>
    </source>
</evidence>
<reference evidence="13" key="1">
    <citation type="submission" date="2020-05" db="EMBL/GenBank/DDBJ databases">
        <title>WGS assembly of Corymbia citriodora subspecies variegata.</title>
        <authorList>
            <person name="Barry K."/>
            <person name="Hundley H."/>
            <person name="Shu S."/>
            <person name="Jenkins J."/>
            <person name="Grimwood J."/>
            <person name="Baten A."/>
        </authorList>
    </citation>
    <scope>NUCLEOTIDE SEQUENCE</scope>
    <source>
        <strain evidence="13">CV2-018</strain>
    </source>
</reference>
<evidence type="ECO:0000259" key="12">
    <source>
        <dbReference type="PROSITE" id="PS51873"/>
    </source>
</evidence>
<dbReference type="InterPro" id="IPR018957">
    <property type="entry name" value="Znf_C3HC4_RING-type"/>
</dbReference>
<evidence type="ECO:0000259" key="11">
    <source>
        <dbReference type="PROSITE" id="PS50089"/>
    </source>
</evidence>
<name>A0A8T0CNJ5_CORYI</name>
<dbReference type="PROSITE" id="PS50089">
    <property type="entry name" value="ZF_RING_2"/>
    <property type="match status" value="1"/>
</dbReference>
<keyword evidence="10" id="KW-0812">Transmembrane</keyword>
<keyword evidence="7" id="KW-0833">Ubl conjugation pathway</keyword>
<evidence type="ECO:0000256" key="1">
    <source>
        <dbReference type="ARBA" id="ARBA00003976"/>
    </source>
</evidence>
<evidence type="ECO:0000256" key="4">
    <source>
        <dbReference type="ARBA" id="ARBA00022723"/>
    </source>
</evidence>
<evidence type="ECO:0000256" key="2">
    <source>
        <dbReference type="ARBA" id="ARBA00005884"/>
    </source>
</evidence>
<dbReference type="PANTHER" id="PTHR11685">
    <property type="entry name" value="RBR FAMILY RING FINGER AND IBR DOMAIN-CONTAINING"/>
    <property type="match status" value="1"/>
</dbReference>
<dbReference type="InterPro" id="IPR031127">
    <property type="entry name" value="E3_UB_ligase_RBR"/>
</dbReference>
<dbReference type="FunFam" id="3.30.40.10:FF:000230">
    <property type="entry name" value="RBR-type E3 ubiquitin transferase"/>
    <property type="match status" value="1"/>
</dbReference>
<dbReference type="PROSITE" id="PS51873">
    <property type="entry name" value="TRIAD"/>
    <property type="match status" value="1"/>
</dbReference>
<dbReference type="Proteomes" id="UP000806378">
    <property type="component" value="Unassembled WGS sequence"/>
</dbReference>
<dbReference type="GO" id="GO:0016567">
    <property type="term" value="P:protein ubiquitination"/>
    <property type="evidence" value="ECO:0007669"/>
    <property type="project" value="InterPro"/>
</dbReference>
<keyword evidence="14" id="KW-1185">Reference proteome</keyword>
<keyword evidence="3" id="KW-0808">Transferase</keyword>
<dbReference type="SMART" id="SM00184">
    <property type="entry name" value="RING"/>
    <property type="match status" value="1"/>
</dbReference>
<dbReference type="PROSITE" id="PS00518">
    <property type="entry name" value="ZF_RING_1"/>
    <property type="match status" value="1"/>
</dbReference>
<comment type="similarity">
    <text evidence="2">Belongs to the RBR family. Ariadne subfamily.</text>
</comment>
<evidence type="ECO:0000256" key="9">
    <source>
        <dbReference type="PROSITE-ProRule" id="PRU00175"/>
    </source>
</evidence>
<comment type="caution">
    <text evidence="13">The sequence shown here is derived from an EMBL/GenBank/DDBJ whole genome shotgun (WGS) entry which is preliminary data.</text>
</comment>
<dbReference type="Pfam" id="PF00097">
    <property type="entry name" value="zf-C3HC4"/>
    <property type="match status" value="1"/>
</dbReference>
<dbReference type="EMBL" id="MU089980">
    <property type="protein sequence ID" value="KAF7848784.1"/>
    <property type="molecule type" value="Genomic_DNA"/>
</dbReference>
<keyword evidence="10" id="KW-1133">Transmembrane helix</keyword>
<keyword evidence="10" id="KW-0472">Membrane</keyword>
<dbReference type="SUPFAM" id="SSF57850">
    <property type="entry name" value="RING/U-box"/>
    <property type="match status" value="2"/>
</dbReference>
<protein>
    <submittedName>
        <fullName evidence="13">Uncharacterized protein</fullName>
    </submittedName>
</protein>
<dbReference type="InterPro" id="IPR013083">
    <property type="entry name" value="Znf_RING/FYVE/PHD"/>
</dbReference>
<feature type="domain" description="RING-type" evidence="12">
    <location>
        <begin position="17"/>
        <end position="206"/>
    </location>
</feature>
<dbReference type="InterPro" id="IPR044066">
    <property type="entry name" value="TRIAD_supradom"/>
</dbReference>
<evidence type="ECO:0000256" key="10">
    <source>
        <dbReference type="SAM" id="Phobius"/>
    </source>
</evidence>
<evidence type="ECO:0000256" key="3">
    <source>
        <dbReference type="ARBA" id="ARBA00022679"/>
    </source>
</evidence>
<evidence type="ECO:0000313" key="14">
    <source>
        <dbReference type="Proteomes" id="UP000806378"/>
    </source>
</evidence>
<evidence type="ECO:0000256" key="7">
    <source>
        <dbReference type="ARBA" id="ARBA00022786"/>
    </source>
</evidence>